<dbReference type="EMBL" id="SJPM01000040">
    <property type="protein sequence ID" value="TWT86121.1"/>
    <property type="molecule type" value="Genomic_DNA"/>
</dbReference>
<dbReference type="AlphaFoldDB" id="A0A5C5ZGX3"/>
<protein>
    <submittedName>
        <fullName evidence="1">Uncharacterized protein</fullName>
    </submittedName>
</protein>
<organism evidence="1 2">
    <name type="scientific">Neorhodopirellula pilleata</name>
    <dbReference type="NCBI Taxonomy" id="2714738"/>
    <lineage>
        <taxon>Bacteria</taxon>
        <taxon>Pseudomonadati</taxon>
        <taxon>Planctomycetota</taxon>
        <taxon>Planctomycetia</taxon>
        <taxon>Pirellulales</taxon>
        <taxon>Pirellulaceae</taxon>
        <taxon>Neorhodopirellula</taxon>
    </lineage>
</organism>
<keyword evidence="2" id="KW-1185">Reference proteome</keyword>
<evidence type="ECO:0000313" key="2">
    <source>
        <dbReference type="Proteomes" id="UP000316213"/>
    </source>
</evidence>
<name>A0A5C5ZGX3_9BACT</name>
<proteinExistence type="predicted"/>
<gene>
    <name evidence="1" type="ORF">Pla100_61660</name>
</gene>
<evidence type="ECO:0000313" key="1">
    <source>
        <dbReference type="EMBL" id="TWT86121.1"/>
    </source>
</evidence>
<accession>A0A5C5ZGX3</accession>
<comment type="caution">
    <text evidence="1">The sequence shown here is derived from an EMBL/GenBank/DDBJ whole genome shotgun (WGS) entry which is preliminary data.</text>
</comment>
<reference evidence="1 2" key="1">
    <citation type="submission" date="2019-02" db="EMBL/GenBank/DDBJ databases">
        <title>Deep-cultivation of Planctomycetes and their phenomic and genomic characterization uncovers novel biology.</title>
        <authorList>
            <person name="Wiegand S."/>
            <person name="Jogler M."/>
            <person name="Boedeker C."/>
            <person name="Pinto D."/>
            <person name="Vollmers J."/>
            <person name="Rivas-Marin E."/>
            <person name="Kohn T."/>
            <person name="Peeters S.H."/>
            <person name="Heuer A."/>
            <person name="Rast P."/>
            <person name="Oberbeckmann S."/>
            <person name="Bunk B."/>
            <person name="Jeske O."/>
            <person name="Meyerdierks A."/>
            <person name="Storesund J.E."/>
            <person name="Kallscheuer N."/>
            <person name="Luecker S."/>
            <person name="Lage O.M."/>
            <person name="Pohl T."/>
            <person name="Merkel B.J."/>
            <person name="Hornburger P."/>
            <person name="Mueller R.-W."/>
            <person name="Bruemmer F."/>
            <person name="Labrenz M."/>
            <person name="Spormann A.M."/>
            <person name="Op Den Camp H."/>
            <person name="Overmann J."/>
            <person name="Amann R."/>
            <person name="Jetten M.S.M."/>
            <person name="Mascher T."/>
            <person name="Medema M.H."/>
            <person name="Devos D.P."/>
            <person name="Kaster A.-K."/>
            <person name="Ovreas L."/>
            <person name="Rohde M."/>
            <person name="Galperin M.Y."/>
            <person name="Jogler C."/>
        </authorList>
    </citation>
    <scope>NUCLEOTIDE SEQUENCE [LARGE SCALE GENOMIC DNA]</scope>
    <source>
        <strain evidence="1 2">Pla100</strain>
    </source>
</reference>
<sequence>MHESTACAISQMENQLSVPRDVRRSSTLNRAVDFADWLRWRKLLGRIVARSIRWRDVCADQWLRGRFVGVTVARSDASVFYQLHVYLPLFVQARLHSQLVRMQRNCSVDGHAEPARQNLLGHPNSTTLSLTLGTSPNIR</sequence>
<dbReference type="Proteomes" id="UP000316213">
    <property type="component" value="Unassembled WGS sequence"/>
</dbReference>